<dbReference type="Gene3D" id="1.10.10.1540">
    <property type="entry name" value="Costar domain"/>
    <property type="match status" value="1"/>
</dbReference>
<evidence type="ECO:0000259" key="18">
    <source>
        <dbReference type="SMART" id="SM01283"/>
    </source>
</evidence>
<comment type="function">
    <text evidence="13">Acts as an activator of serum response factor (SRF)-dependent transcription possibly by inducing nuclear translocation of MKL1 or MKL2 and through a mechanism requiring Rho-actin signaling.</text>
</comment>
<feature type="domain" description="Costars" evidence="18">
    <location>
        <begin position="270"/>
        <end position="346"/>
    </location>
</feature>
<keyword evidence="5" id="KW-0597">Phosphoprotein</keyword>
<keyword evidence="3" id="KW-0813">Transport</keyword>
<dbReference type="AlphaFoldDB" id="A0A6P3VZ99"/>
<evidence type="ECO:0000256" key="3">
    <source>
        <dbReference type="ARBA" id="ARBA00022448"/>
    </source>
</evidence>
<evidence type="ECO:0000256" key="5">
    <source>
        <dbReference type="ARBA" id="ARBA00022553"/>
    </source>
</evidence>
<evidence type="ECO:0000256" key="14">
    <source>
        <dbReference type="ARBA" id="ARBA00063019"/>
    </source>
</evidence>
<dbReference type="InterPro" id="IPR038095">
    <property type="entry name" value="Costars_sf"/>
</dbReference>
<dbReference type="PANTHER" id="PTHR22739">
    <property type="entry name" value="STRIATED MUSCLE ACTIVATOR OF RHO-DEPENDENT SIGNALING-RELATED"/>
    <property type="match status" value="1"/>
</dbReference>
<keyword evidence="9" id="KW-0010">Activator</keyword>
<keyword evidence="4" id="KW-0963">Cytoplasm</keyword>
<keyword evidence="11" id="KW-0009">Actin-binding</keyword>
<feature type="region of interest" description="Disordered" evidence="17">
    <location>
        <begin position="120"/>
        <end position="201"/>
    </location>
</feature>
<dbReference type="GO" id="GO:0015031">
    <property type="term" value="P:protein transport"/>
    <property type="evidence" value="ECO:0007669"/>
    <property type="project" value="UniProtKB-KW"/>
</dbReference>
<evidence type="ECO:0000256" key="12">
    <source>
        <dbReference type="ARBA" id="ARBA00023212"/>
    </source>
</evidence>
<gene>
    <name evidence="20" type="primary">abraa</name>
</gene>
<keyword evidence="6" id="KW-0653">Protein transport</keyword>
<evidence type="ECO:0000313" key="20">
    <source>
        <dbReference type="RefSeq" id="XP_012684802.2"/>
    </source>
</evidence>
<keyword evidence="10" id="KW-0804">Transcription</keyword>
<dbReference type="KEGG" id="char:105901849"/>
<sequence length="347" mass="39268">MSTDTQENKSFTRVVRKIKCAAMVNSLAKSWQGWASDHSNKQDVIPSGWVPDSIIEDMENKEQSEIKLQVSPRVVTVDDGEDLGESCIKTGAVTKSVAPRPNECGSDRVSSIKEKINTNQMAPPEGAKPFLGNESPTRRRYCGSKAGGMARVPVQAGREERKMGSRSSSLDTEDSGIGEETGLSDHSDKNETEQKKPIARPKIKVTTMSDIKSRWQRWSKEHMASQKLNPFSEEFDYDHAMACRLQKGDTGYGRPKDGSKTAERGDRAHKHIHKEMEEMCFIIRDMEMTDKNGRFYISFGRLFDRYVKISDKVVGILLRCRKHKMLDFEGEMLWKGQDDHVIITLMD</sequence>
<dbReference type="FunFam" id="1.10.10.1540:FF:000001">
    <property type="entry name" value="Actin-binding Rho-activating protein a"/>
    <property type="match status" value="1"/>
</dbReference>
<dbReference type="CTD" id="324520"/>
<dbReference type="Pfam" id="PF14705">
    <property type="entry name" value="Costars"/>
    <property type="match status" value="1"/>
</dbReference>
<evidence type="ECO:0000256" key="16">
    <source>
        <dbReference type="ARBA" id="ARBA00076363"/>
    </source>
</evidence>
<evidence type="ECO:0000256" key="7">
    <source>
        <dbReference type="ARBA" id="ARBA00023010"/>
    </source>
</evidence>
<keyword evidence="7" id="KW-0811">Translocation</keyword>
<dbReference type="RefSeq" id="XP_012684802.2">
    <property type="nucleotide sequence ID" value="XM_012829348.3"/>
</dbReference>
<comment type="subunit">
    <text evidence="14">Binds F-actin and ABLIM1, ABLIM2 and ABLIM3. Interaction with ABLIM2 and ABLIM3 enhances activity.</text>
</comment>
<dbReference type="GeneID" id="105901849"/>
<dbReference type="GO" id="GO:0035025">
    <property type="term" value="P:positive regulation of Rho protein signal transduction"/>
    <property type="evidence" value="ECO:0007669"/>
    <property type="project" value="InterPro"/>
</dbReference>
<dbReference type="SMART" id="SM01283">
    <property type="entry name" value="Costars"/>
    <property type="match status" value="1"/>
</dbReference>
<dbReference type="GO" id="GO:0005856">
    <property type="term" value="C:cytoskeleton"/>
    <property type="evidence" value="ECO:0007669"/>
    <property type="project" value="UniProtKB-SubCell"/>
</dbReference>
<proteinExistence type="predicted"/>
<organism evidence="19 20">
    <name type="scientific">Clupea harengus</name>
    <name type="common">Atlantic herring</name>
    <dbReference type="NCBI Taxonomy" id="7950"/>
    <lineage>
        <taxon>Eukaryota</taxon>
        <taxon>Metazoa</taxon>
        <taxon>Chordata</taxon>
        <taxon>Craniata</taxon>
        <taxon>Vertebrata</taxon>
        <taxon>Euteleostomi</taxon>
        <taxon>Actinopterygii</taxon>
        <taxon>Neopterygii</taxon>
        <taxon>Teleostei</taxon>
        <taxon>Clupei</taxon>
        <taxon>Clupeiformes</taxon>
        <taxon>Clupeoidei</taxon>
        <taxon>Clupeidae</taxon>
        <taxon>Clupea</taxon>
    </lineage>
</organism>
<protein>
    <recommendedName>
        <fullName evidence="15">Actin-binding Rho-activating protein</fullName>
    </recommendedName>
    <alternativeName>
        <fullName evidence="16">Striated muscle activator of Rho-dependent signaling</fullName>
    </alternativeName>
</protein>
<evidence type="ECO:0000256" key="2">
    <source>
        <dbReference type="ARBA" id="ARBA00004245"/>
    </source>
</evidence>
<evidence type="ECO:0000256" key="11">
    <source>
        <dbReference type="ARBA" id="ARBA00023203"/>
    </source>
</evidence>
<accession>A0A6P3VZ99</accession>
<keyword evidence="8" id="KW-0805">Transcription regulation</keyword>
<dbReference type="Proteomes" id="UP000515152">
    <property type="component" value="Chromosome 5"/>
</dbReference>
<evidence type="ECO:0000256" key="8">
    <source>
        <dbReference type="ARBA" id="ARBA00023015"/>
    </source>
</evidence>
<evidence type="ECO:0000313" key="19">
    <source>
        <dbReference type="Proteomes" id="UP000515152"/>
    </source>
</evidence>
<evidence type="ECO:0000256" key="1">
    <source>
        <dbReference type="ARBA" id="ARBA00004204"/>
    </source>
</evidence>
<evidence type="ECO:0000256" key="4">
    <source>
        <dbReference type="ARBA" id="ARBA00022490"/>
    </source>
</evidence>
<keyword evidence="19" id="KW-1185">Reference proteome</keyword>
<evidence type="ECO:0000256" key="10">
    <source>
        <dbReference type="ARBA" id="ARBA00023163"/>
    </source>
</evidence>
<dbReference type="OrthoDB" id="9871914at2759"/>
<evidence type="ECO:0000256" key="15">
    <source>
        <dbReference type="ARBA" id="ARBA00073502"/>
    </source>
</evidence>
<evidence type="ECO:0000256" key="6">
    <source>
        <dbReference type="ARBA" id="ARBA00022927"/>
    </source>
</evidence>
<comment type="subcellular location">
    <subcellularLocation>
        <location evidence="2">Cytoplasm</location>
        <location evidence="2">Cytoskeleton</location>
    </subcellularLocation>
    <subcellularLocation>
        <location evidence="1">Cytoplasm</location>
        <location evidence="1">Myofibril</location>
        <location evidence="1">Sarcomere</location>
    </subcellularLocation>
</comment>
<evidence type="ECO:0000256" key="13">
    <source>
        <dbReference type="ARBA" id="ARBA00059783"/>
    </source>
</evidence>
<dbReference type="GO" id="GO:0045944">
    <property type="term" value="P:positive regulation of transcription by RNA polymerase II"/>
    <property type="evidence" value="ECO:0007669"/>
    <property type="project" value="TreeGrafter"/>
</dbReference>
<keyword evidence="12" id="KW-0206">Cytoskeleton</keyword>
<dbReference type="GO" id="GO:0003779">
    <property type="term" value="F:actin binding"/>
    <property type="evidence" value="ECO:0007669"/>
    <property type="project" value="UniProtKB-KW"/>
</dbReference>
<dbReference type="GO" id="GO:0030017">
    <property type="term" value="C:sarcomere"/>
    <property type="evidence" value="ECO:0007669"/>
    <property type="project" value="UniProtKB-SubCell"/>
</dbReference>
<dbReference type="PANTHER" id="PTHR22739:SF21">
    <property type="entry name" value="ACTIN-BINDING RHO-ACTIVATING PROTEIN"/>
    <property type="match status" value="1"/>
</dbReference>
<feature type="compositionally biased region" description="Basic and acidic residues" evidence="17">
    <location>
        <begin position="183"/>
        <end position="196"/>
    </location>
</feature>
<dbReference type="InterPro" id="IPR027817">
    <property type="entry name" value="Costars_dom"/>
</dbReference>
<evidence type="ECO:0000256" key="17">
    <source>
        <dbReference type="SAM" id="MobiDB-lite"/>
    </source>
</evidence>
<dbReference type="InterPro" id="IPR026111">
    <property type="entry name" value="Abra"/>
</dbReference>
<name>A0A6P3VZ99_CLUHA</name>
<evidence type="ECO:0000256" key="9">
    <source>
        <dbReference type="ARBA" id="ARBA00023159"/>
    </source>
</evidence>
<reference evidence="20" key="1">
    <citation type="submission" date="2025-08" db="UniProtKB">
        <authorList>
            <consortium name="RefSeq"/>
        </authorList>
    </citation>
    <scope>IDENTIFICATION</scope>
</reference>